<reference evidence="2" key="1">
    <citation type="journal article" date="2012" name="Science">
        <title>Fermentation, hydrogen, and sulfur metabolism in multiple uncultivated bacterial phyla.</title>
        <authorList>
            <person name="Wrighton K.C."/>
            <person name="Thomas B.C."/>
            <person name="Sharon I."/>
            <person name="Miller C.S."/>
            <person name="Castelle C.J."/>
            <person name="VerBerkmoes N.C."/>
            <person name="Wilkins M.J."/>
            <person name="Hettich R.L."/>
            <person name="Lipton M.S."/>
            <person name="Williams K.H."/>
            <person name="Long P.E."/>
            <person name="Banfield J.F."/>
        </authorList>
    </citation>
    <scope>NUCLEOTIDE SEQUENCE [LARGE SCALE GENOMIC DNA]</scope>
</reference>
<feature type="domain" description="CSD" evidence="1">
    <location>
        <begin position="119"/>
        <end position="190"/>
    </location>
</feature>
<comment type="caution">
    <text evidence="2">The sequence shown here is derived from an EMBL/GenBank/DDBJ whole genome shotgun (WGS) entry which is preliminary data.</text>
</comment>
<dbReference type="Gene3D" id="2.40.50.140">
    <property type="entry name" value="Nucleic acid-binding proteins"/>
    <property type="match status" value="1"/>
</dbReference>
<dbReference type="SUPFAM" id="SSF50249">
    <property type="entry name" value="Nucleic acid-binding proteins"/>
    <property type="match status" value="1"/>
</dbReference>
<gene>
    <name evidence="2" type="ORF">ACD_49C00067G0001</name>
</gene>
<sequence>MAVELLRNAEKAKTQKTGILHAFNPKTKEWCILSDWWERFIFTADMCDSKKGVNWEILFSGLVKGDVVSFIPWEWAEYDIAKKIAFISHINTESLTTQVKDNFTVSMESLEAMWIQESGTIKVLRLKEDNGFGFINTDDWKDIFFHSTKCVGGFREFMDIYNKRKKGDKNIRVTFNALNSQRGPMAFNVSIAK</sequence>
<dbReference type="InterPro" id="IPR012340">
    <property type="entry name" value="NA-bd_OB-fold"/>
</dbReference>
<dbReference type="EMBL" id="AMFJ01021653">
    <property type="protein sequence ID" value="EKD66015.1"/>
    <property type="molecule type" value="Genomic_DNA"/>
</dbReference>
<name>K2AD92_9BACT</name>
<evidence type="ECO:0000313" key="2">
    <source>
        <dbReference type="EMBL" id="EKD66015.1"/>
    </source>
</evidence>
<proteinExistence type="predicted"/>
<dbReference type="Pfam" id="PF00313">
    <property type="entry name" value="CSD"/>
    <property type="match status" value="1"/>
</dbReference>
<accession>K2AD92</accession>
<organism evidence="2">
    <name type="scientific">uncultured bacterium</name>
    <name type="common">gcode 4</name>
    <dbReference type="NCBI Taxonomy" id="1234023"/>
    <lineage>
        <taxon>Bacteria</taxon>
        <taxon>environmental samples</taxon>
    </lineage>
</organism>
<dbReference type="GO" id="GO:0003676">
    <property type="term" value="F:nucleic acid binding"/>
    <property type="evidence" value="ECO:0007669"/>
    <property type="project" value="InterPro"/>
</dbReference>
<protein>
    <recommendedName>
        <fullName evidence="1">CSD domain-containing protein</fullName>
    </recommendedName>
</protein>
<dbReference type="InterPro" id="IPR002059">
    <property type="entry name" value="CSP_DNA-bd"/>
</dbReference>
<dbReference type="AlphaFoldDB" id="K2AD92"/>
<evidence type="ECO:0000259" key="1">
    <source>
        <dbReference type="Pfam" id="PF00313"/>
    </source>
</evidence>